<dbReference type="EMBL" id="ML179277">
    <property type="protein sequence ID" value="THU92507.1"/>
    <property type="molecule type" value="Genomic_DNA"/>
</dbReference>
<name>A0A4S8LSN7_DENBC</name>
<evidence type="ECO:0000313" key="3">
    <source>
        <dbReference type="Proteomes" id="UP000297245"/>
    </source>
</evidence>
<evidence type="ECO:0000256" key="1">
    <source>
        <dbReference type="SAM" id="MobiDB-lite"/>
    </source>
</evidence>
<organism evidence="2 3">
    <name type="scientific">Dendrothele bispora (strain CBS 962.96)</name>
    <dbReference type="NCBI Taxonomy" id="1314807"/>
    <lineage>
        <taxon>Eukaryota</taxon>
        <taxon>Fungi</taxon>
        <taxon>Dikarya</taxon>
        <taxon>Basidiomycota</taxon>
        <taxon>Agaricomycotina</taxon>
        <taxon>Agaricomycetes</taxon>
        <taxon>Agaricomycetidae</taxon>
        <taxon>Agaricales</taxon>
        <taxon>Agaricales incertae sedis</taxon>
        <taxon>Dendrothele</taxon>
    </lineage>
</organism>
<dbReference type="OrthoDB" id="3269232at2759"/>
<dbReference type="AlphaFoldDB" id="A0A4S8LSN7"/>
<gene>
    <name evidence="2" type="ORF">K435DRAFT_599326</name>
</gene>
<protein>
    <submittedName>
        <fullName evidence="2">Uncharacterized protein</fullName>
    </submittedName>
</protein>
<feature type="non-terminal residue" evidence="2">
    <location>
        <position position="1"/>
    </location>
</feature>
<keyword evidence="3" id="KW-1185">Reference proteome</keyword>
<accession>A0A4S8LSN7</accession>
<sequence length="136" mass="16044">TVREEELLHALKSLTRKYNSLKATAISLQSALVLNSMYCDRLRSQLEAQEEAKKRVSKARLMGDGMPRLLTSEEFVGRVEEFAKETEEKERAQKERQANKNEIAEARRKWEELENARVKENERLHDLWEADKELWK</sequence>
<reference evidence="2 3" key="1">
    <citation type="journal article" date="2019" name="Nat. Ecol. Evol.">
        <title>Megaphylogeny resolves global patterns of mushroom evolution.</title>
        <authorList>
            <person name="Varga T."/>
            <person name="Krizsan K."/>
            <person name="Foldi C."/>
            <person name="Dima B."/>
            <person name="Sanchez-Garcia M."/>
            <person name="Sanchez-Ramirez S."/>
            <person name="Szollosi G.J."/>
            <person name="Szarkandi J.G."/>
            <person name="Papp V."/>
            <person name="Albert L."/>
            <person name="Andreopoulos W."/>
            <person name="Angelini C."/>
            <person name="Antonin V."/>
            <person name="Barry K.W."/>
            <person name="Bougher N.L."/>
            <person name="Buchanan P."/>
            <person name="Buyck B."/>
            <person name="Bense V."/>
            <person name="Catcheside P."/>
            <person name="Chovatia M."/>
            <person name="Cooper J."/>
            <person name="Damon W."/>
            <person name="Desjardin D."/>
            <person name="Finy P."/>
            <person name="Geml J."/>
            <person name="Haridas S."/>
            <person name="Hughes K."/>
            <person name="Justo A."/>
            <person name="Karasinski D."/>
            <person name="Kautmanova I."/>
            <person name="Kiss B."/>
            <person name="Kocsube S."/>
            <person name="Kotiranta H."/>
            <person name="LaButti K.M."/>
            <person name="Lechner B.E."/>
            <person name="Liimatainen K."/>
            <person name="Lipzen A."/>
            <person name="Lukacs Z."/>
            <person name="Mihaltcheva S."/>
            <person name="Morgado L.N."/>
            <person name="Niskanen T."/>
            <person name="Noordeloos M.E."/>
            <person name="Ohm R.A."/>
            <person name="Ortiz-Santana B."/>
            <person name="Ovrebo C."/>
            <person name="Racz N."/>
            <person name="Riley R."/>
            <person name="Savchenko A."/>
            <person name="Shiryaev A."/>
            <person name="Soop K."/>
            <person name="Spirin V."/>
            <person name="Szebenyi C."/>
            <person name="Tomsovsky M."/>
            <person name="Tulloss R.E."/>
            <person name="Uehling J."/>
            <person name="Grigoriev I.V."/>
            <person name="Vagvolgyi C."/>
            <person name="Papp T."/>
            <person name="Martin F.M."/>
            <person name="Miettinen O."/>
            <person name="Hibbett D.S."/>
            <person name="Nagy L.G."/>
        </authorList>
    </citation>
    <scope>NUCLEOTIDE SEQUENCE [LARGE SCALE GENOMIC DNA]</scope>
    <source>
        <strain evidence="2 3">CBS 962.96</strain>
    </source>
</reference>
<dbReference type="Proteomes" id="UP000297245">
    <property type="component" value="Unassembled WGS sequence"/>
</dbReference>
<proteinExistence type="predicted"/>
<evidence type="ECO:0000313" key="2">
    <source>
        <dbReference type="EMBL" id="THU92507.1"/>
    </source>
</evidence>
<feature type="non-terminal residue" evidence="2">
    <location>
        <position position="136"/>
    </location>
</feature>
<feature type="region of interest" description="Disordered" evidence="1">
    <location>
        <begin position="86"/>
        <end position="105"/>
    </location>
</feature>